<organism evidence="2">
    <name type="scientific">freshwater metagenome</name>
    <dbReference type="NCBI Taxonomy" id="449393"/>
    <lineage>
        <taxon>unclassified sequences</taxon>
        <taxon>metagenomes</taxon>
        <taxon>ecological metagenomes</taxon>
    </lineage>
</organism>
<dbReference type="SFLD" id="SFLDG01129">
    <property type="entry name" value="C1.5:_HAD__Beta-PGM__Phosphata"/>
    <property type="match status" value="1"/>
</dbReference>
<dbReference type="EMBL" id="CAESAG010000142">
    <property type="protein sequence ID" value="CAB4340192.1"/>
    <property type="molecule type" value="Genomic_DNA"/>
</dbReference>
<keyword evidence="1" id="KW-0378">Hydrolase</keyword>
<dbReference type="InterPro" id="IPR051540">
    <property type="entry name" value="S-2-haloacid_dehalogenase"/>
</dbReference>
<dbReference type="InterPro" id="IPR023214">
    <property type="entry name" value="HAD_sf"/>
</dbReference>
<dbReference type="InterPro" id="IPR036412">
    <property type="entry name" value="HAD-like_sf"/>
</dbReference>
<proteinExistence type="predicted"/>
<dbReference type="SUPFAM" id="SSF56784">
    <property type="entry name" value="HAD-like"/>
    <property type="match status" value="1"/>
</dbReference>
<dbReference type="Gene3D" id="3.40.50.1000">
    <property type="entry name" value="HAD superfamily/HAD-like"/>
    <property type="match status" value="1"/>
</dbReference>
<dbReference type="Pfam" id="PF00702">
    <property type="entry name" value="Hydrolase"/>
    <property type="match status" value="1"/>
</dbReference>
<sequence>MKAKAVTFDIGGIIYSDDVFKRSIHGALVEMVGVIDGQEFEKIYVEHLKSQSGSLRSKLCIAFLGSLDKKDELMAKATERWIFTESDLYLDAKSCIEEIRETGAKIGIVANQARTSLDALKRDEIAPLVDFFGISAIVGLEKPDPQIFALALKELGTAPERTVHIGNRLDTDVLPAQGLGMRTAWILRGEANPSPSDSDLKTPDIVLASLNGVPEAIASL</sequence>
<dbReference type="PANTHER" id="PTHR43316">
    <property type="entry name" value="HYDROLASE, HALOACID DELAHOGENASE-RELATED"/>
    <property type="match status" value="1"/>
</dbReference>
<dbReference type="PRINTS" id="PR00413">
    <property type="entry name" value="HADHALOGNASE"/>
</dbReference>
<dbReference type="NCBIfam" id="TIGR01549">
    <property type="entry name" value="HAD-SF-IA-v1"/>
    <property type="match status" value="1"/>
</dbReference>
<evidence type="ECO:0000256" key="1">
    <source>
        <dbReference type="ARBA" id="ARBA00022801"/>
    </source>
</evidence>
<accession>A0A6J5ZG47</accession>
<protein>
    <submittedName>
        <fullName evidence="2">Unannotated protein</fullName>
    </submittedName>
</protein>
<dbReference type="GO" id="GO:0016787">
    <property type="term" value="F:hydrolase activity"/>
    <property type="evidence" value="ECO:0007669"/>
    <property type="project" value="UniProtKB-KW"/>
</dbReference>
<evidence type="ECO:0000313" key="2">
    <source>
        <dbReference type="EMBL" id="CAB4340192.1"/>
    </source>
</evidence>
<dbReference type="AlphaFoldDB" id="A0A6J5ZG47"/>
<reference evidence="2" key="1">
    <citation type="submission" date="2020-05" db="EMBL/GenBank/DDBJ databases">
        <authorList>
            <person name="Chiriac C."/>
            <person name="Salcher M."/>
            <person name="Ghai R."/>
            <person name="Kavagutti S V."/>
        </authorList>
    </citation>
    <scope>NUCLEOTIDE SEQUENCE</scope>
</reference>
<gene>
    <name evidence="2" type="ORF">UFOPK4080_00844</name>
</gene>
<dbReference type="SFLD" id="SFLDS00003">
    <property type="entry name" value="Haloacid_Dehalogenase"/>
    <property type="match status" value="1"/>
</dbReference>
<name>A0A6J5ZG47_9ZZZZ</name>
<dbReference type="InterPro" id="IPR006439">
    <property type="entry name" value="HAD-SF_hydro_IA"/>
</dbReference>